<dbReference type="Pfam" id="PF08448">
    <property type="entry name" value="PAS_4"/>
    <property type="match status" value="2"/>
</dbReference>
<proteinExistence type="predicted"/>
<evidence type="ECO:0000256" key="4">
    <source>
        <dbReference type="ARBA" id="ARBA00022989"/>
    </source>
</evidence>
<evidence type="ECO:0000313" key="11">
    <source>
        <dbReference type="Proteomes" id="UP000502415"/>
    </source>
</evidence>
<feature type="signal peptide" evidence="7">
    <location>
        <begin position="1"/>
        <end position="32"/>
    </location>
</feature>
<dbReference type="Gene3D" id="6.10.340.10">
    <property type="match status" value="1"/>
</dbReference>
<evidence type="ECO:0000259" key="8">
    <source>
        <dbReference type="PROSITE" id="PS50112"/>
    </source>
</evidence>
<keyword evidence="11" id="KW-1185">Reference proteome</keyword>
<protein>
    <submittedName>
        <fullName evidence="10">Diguanylate cyclase</fullName>
    </submittedName>
</protein>
<evidence type="ECO:0000256" key="1">
    <source>
        <dbReference type="ARBA" id="ARBA00004651"/>
    </source>
</evidence>
<dbReference type="InterPro" id="IPR000160">
    <property type="entry name" value="GGDEF_dom"/>
</dbReference>
<evidence type="ECO:0000256" key="5">
    <source>
        <dbReference type="ARBA" id="ARBA00023136"/>
    </source>
</evidence>
<comment type="subcellular location">
    <subcellularLocation>
        <location evidence="1">Cell membrane</location>
        <topology evidence="1">Multi-pass membrane protein</topology>
    </subcellularLocation>
</comment>
<evidence type="ECO:0000256" key="3">
    <source>
        <dbReference type="ARBA" id="ARBA00022692"/>
    </source>
</evidence>
<dbReference type="CDD" id="cd12912">
    <property type="entry name" value="PDC2_MCP_like"/>
    <property type="match status" value="1"/>
</dbReference>
<dbReference type="EMBL" id="CP051685">
    <property type="protein sequence ID" value="QJE01657.1"/>
    <property type="molecule type" value="Genomic_DNA"/>
</dbReference>
<dbReference type="SMART" id="SM00267">
    <property type="entry name" value="GGDEF"/>
    <property type="match status" value="1"/>
</dbReference>
<keyword evidence="5 6" id="KW-0472">Membrane</keyword>
<dbReference type="SUPFAM" id="SSF55073">
    <property type="entry name" value="Nucleotide cyclase"/>
    <property type="match status" value="1"/>
</dbReference>
<dbReference type="Gene3D" id="3.30.70.270">
    <property type="match status" value="1"/>
</dbReference>
<gene>
    <name evidence="10" type="ORF">HH212_17830</name>
</gene>
<dbReference type="InterPro" id="IPR033479">
    <property type="entry name" value="dCache_1"/>
</dbReference>
<evidence type="ECO:0000256" key="2">
    <source>
        <dbReference type="ARBA" id="ARBA00022475"/>
    </source>
</evidence>
<evidence type="ECO:0000256" key="7">
    <source>
        <dbReference type="SAM" id="SignalP"/>
    </source>
</evidence>
<dbReference type="InterPro" id="IPR029787">
    <property type="entry name" value="Nucleotide_cyclase"/>
</dbReference>
<dbReference type="CDD" id="cd00130">
    <property type="entry name" value="PAS"/>
    <property type="match status" value="1"/>
</dbReference>
<dbReference type="InterPro" id="IPR035965">
    <property type="entry name" value="PAS-like_dom_sf"/>
</dbReference>
<dbReference type="KEGG" id="mfy:HH212_17830"/>
<dbReference type="Pfam" id="PF02743">
    <property type="entry name" value="dCache_1"/>
    <property type="match status" value="1"/>
</dbReference>
<name>A0A7Z2VZB2_9BURK</name>
<keyword evidence="7" id="KW-0732">Signal</keyword>
<dbReference type="PANTHER" id="PTHR44757">
    <property type="entry name" value="DIGUANYLATE CYCLASE DGCP"/>
    <property type="match status" value="1"/>
</dbReference>
<dbReference type="PROSITE" id="PS50887">
    <property type="entry name" value="GGDEF"/>
    <property type="match status" value="1"/>
</dbReference>
<keyword evidence="3 6" id="KW-0812">Transmembrane</keyword>
<sequence length="848" mass="87764">MSFRIPFFPKSSLRLRLSAAASALALAVAALAGTLAVELVERDLRGVLGDQQMAMLSGAAAFMDERLDARLRQIEMLGASVPADVRADPTRLQAWLSEHVLGTENDFVNVVAFARNGDLVASTSSMPSAQPLSATGRPYFEETILRGRGIVSAPFKSRLSGAQVVLVTAPVTGPDGAVAFVLAGRIDLQHANFLRQVDTLKPGRDGYLFLMSADGLLIDHPSSERLLQPVGALPGAYPGAARALRGVDGWVVGSDRGGQAIFSYKRLPGTGWVLGSRYPLDEALAPLAGLRREVLALAAALGLLGAGLAWWTVRRQLRPLDRLRRAAAVMRADGHGPGAGGATAGAVAAALGHAAVARADGAGVAPGRSAMAPPDGDAAALAQRGDEIGELADALFSLQAQRARTVARLRVAAGHLPAMLAYVDRAHRYVFVNGAFEQALGIAPGTALGRTVRETLGPVAYARLEPLIEAALRGQAGHTEDAREGDSPRQAIDCVPDIGPGGAVEGFFVLATDIGARRQAEEALAGSERRLRLIADHLPALVCRVDRNHRLDFGNAAFRTWLGLDPAALGGMHLADAIGRPAYDSARVRLKQAFEGQVVRFDMALQAQGRHRILAWTLVPDAQPDAGPGAVDGVVALGYDVTMAREAESELVRMARLDALTGVANRRLFGATLAQALSRGGHRRGGGRRPGPALAIVDLDRFGAINEAWGQDAGDEVLRETARRLDAAVDGAGSIARLGADRFAVLFDDDAGGEAGAAGRGAALAQALGAPFMVAGEALEITAGIAVVLAGGGEAMPGADRLLSAAESALREAKSGGPGRCVVRVCAGAGAAGAAQAPAGAAERAGGR</sequence>
<dbReference type="InterPro" id="IPR000014">
    <property type="entry name" value="PAS"/>
</dbReference>
<dbReference type="PANTHER" id="PTHR44757:SF2">
    <property type="entry name" value="BIOFILM ARCHITECTURE MAINTENANCE PROTEIN MBAA"/>
    <property type="match status" value="1"/>
</dbReference>
<dbReference type="CDD" id="cd01949">
    <property type="entry name" value="GGDEF"/>
    <property type="match status" value="1"/>
</dbReference>
<dbReference type="GO" id="GO:0005886">
    <property type="term" value="C:plasma membrane"/>
    <property type="evidence" value="ECO:0007669"/>
    <property type="project" value="UniProtKB-SubCell"/>
</dbReference>
<dbReference type="SUPFAM" id="SSF55785">
    <property type="entry name" value="PYP-like sensor domain (PAS domain)"/>
    <property type="match status" value="2"/>
</dbReference>
<evidence type="ECO:0000256" key="6">
    <source>
        <dbReference type="SAM" id="Phobius"/>
    </source>
</evidence>
<reference evidence="10 11" key="1">
    <citation type="submission" date="2020-04" db="EMBL/GenBank/DDBJ databases">
        <title>Genome sequencing of novel species.</title>
        <authorList>
            <person name="Heo J."/>
            <person name="Kim S.-J."/>
            <person name="Kim J.-S."/>
            <person name="Hong S.-B."/>
            <person name="Kwon S.-W."/>
        </authorList>
    </citation>
    <scope>NUCLEOTIDE SEQUENCE [LARGE SCALE GENOMIC DNA]</scope>
    <source>
        <strain evidence="10 11">GN2-R2</strain>
    </source>
</reference>
<feature type="chain" id="PRO_5031099264" evidence="7">
    <location>
        <begin position="33"/>
        <end position="848"/>
    </location>
</feature>
<dbReference type="SMART" id="SM00091">
    <property type="entry name" value="PAS"/>
    <property type="match status" value="2"/>
</dbReference>
<dbReference type="InterPro" id="IPR043128">
    <property type="entry name" value="Rev_trsase/Diguanyl_cyclase"/>
</dbReference>
<keyword evidence="4 6" id="KW-1133">Transmembrane helix</keyword>
<dbReference type="InterPro" id="IPR013656">
    <property type="entry name" value="PAS_4"/>
</dbReference>
<dbReference type="CDD" id="cd12914">
    <property type="entry name" value="PDC1_DGC_like"/>
    <property type="match status" value="1"/>
</dbReference>
<evidence type="ECO:0000313" key="10">
    <source>
        <dbReference type="EMBL" id="QJE01657.1"/>
    </source>
</evidence>
<feature type="domain" description="GGDEF" evidence="9">
    <location>
        <begin position="690"/>
        <end position="828"/>
    </location>
</feature>
<keyword evidence="2" id="KW-1003">Cell membrane</keyword>
<dbReference type="NCBIfam" id="TIGR00229">
    <property type="entry name" value="sensory_box"/>
    <property type="match status" value="2"/>
</dbReference>
<dbReference type="Pfam" id="PF00990">
    <property type="entry name" value="GGDEF"/>
    <property type="match status" value="1"/>
</dbReference>
<organism evidence="10 11">
    <name type="scientific">Massilia forsythiae</name>
    <dbReference type="NCBI Taxonomy" id="2728020"/>
    <lineage>
        <taxon>Bacteria</taxon>
        <taxon>Pseudomonadati</taxon>
        <taxon>Pseudomonadota</taxon>
        <taxon>Betaproteobacteria</taxon>
        <taxon>Burkholderiales</taxon>
        <taxon>Oxalobacteraceae</taxon>
        <taxon>Telluria group</taxon>
        <taxon>Massilia</taxon>
    </lineage>
</organism>
<dbReference type="PROSITE" id="PS50112">
    <property type="entry name" value="PAS"/>
    <property type="match status" value="1"/>
</dbReference>
<dbReference type="Proteomes" id="UP000502415">
    <property type="component" value="Chromosome"/>
</dbReference>
<dbReference type="InterPro" id="IPR052155">
    <property type="entry name" value="Biofilm_reg_signaling"/>
</dbReference>
<dbReference type="RefSeq" id="WP_170203696.1">
    <property type="nucleotide sequence ID" value="NZ_CP051685.1"/>
</dbReference>
<dbReference type="Gene3D" id="3.30.450.20">
    <property type="entry name" value="PAS domain"/>
    <property type="match status" value="4"/>
</dbReference>
<feature type="domain" description="PAS" evidence="8">
    <location>
        <begin position="405"/>
        <end position="475"/>
    </location>
</feature>
<dbReference type="NCBIfam" id="TIGR00254">
    <property type="entry name" value="GGDEF"/>
    <property type="match status" value="1"/>
</dbReference>
<accession>A0A7Z2VZB2</accession>
<feature type="transmembrane region" description="Helical" evidence="6">
    <location>
        <begin position="294"/>
        <end position="313"/>
    </location>
</feature>
<dbReference type="AlphaFoldDB" id="A0A7Z2VZB2"/>
<evidence type="ECO:0000259" key="9">
    <source>
        <dbReference type="PROSITE" id="PS50887"/>
    </source>
</evidence>